<keyword evidence="7" id="KW-0223">Dioxygenase</keyword>
<evidence type="ECO:0000256" key="1">
    <source>
        <dbReference type="ARBA" id="ARBA00001947"/>
    </source>
</evidence>
<feature type="domain" description="Extradiol ring-cleavage dioxygenase class III enzyme subunit B" evidence="6">
    <location>
        <begin position="39"/>
        <end position="253"/>
    </location>
</feature>
<dbReference type="NCBIfam" id="NF007914">
    <property type="entry name" value="PRK10628.1"/>
    <property type="match status" value="1"/>
</dbReference>
<dbReference type="EMBL" id="BAABDT010000006">
    <property type="protein sequence ID" value="GAA3746918.1"/>
    <property type="molecule type" value="Genomic_DNA"/>
</dbReference>
<dbReference type="RefSeq" id="WP_278021022.1">
    <property type="nucleotide sequence ID" value="NZ_BAABDT010000006.1"/>
</dbReference>
<dbReference type="Proteomes" id="UP001501367">
    <property type="component" value="Unassembled WGS sequence"/>
</dbReference>
<organism evidence="7 8">
    <name type="scientific">Flavobacterium ginsengisoli</name>
    <dbReference type="NCBI Taxonomy" id="871694"/>
    <lineage>
        <taxon>Bacteria</taxon>
        <taxon>Pseudomonadati</taxon>
        <taxon>Bacteroidota</taxon>
        <taxon>Flavobacteriia</taxon>
        <taxon>Flavobacteriales</taxon>
        <taxon>Flavobacteriaceae</taxon>
        <taxon>Flavobacterium</taxon>
    </lineage>
</organism>
<keyword evidence="5" id="KW-0560">Oxidoreductase</keyword>
<evidence type="ECO:0000256" key="4">
    <source>
        <dbReference type="ARBA" id="ARBA00022833"/>
    </source>
</evidence>
<evidence type="ECO:0000313" key="8">
    <source>
        <dbReference type="Proteomes" id="UP001501367"/>
    </source>
</evidence>
<dbReference type="GO" id="GO:0051213">
    <property type="term" value="F:dioxygenase activity"/>
    <property type="evidence" value="ECO:0007669"/>
    <property type="project" value="UniProtKB-KW"/>
</dbReference>
<sequence>MTTLNDIHSISSTFSNTDKMPVLFLGHGSPMNAIEENQFVTGFRNLAKTLPQPNAILCVSAHWFTKGTKVTSMEMPRTIHDFGGFPQALFDVQYPAKGSPELAVETQKMLNPVTVELDEHWGLDHGAWSVIKHLYPNADVPVIQLSIDYTKSGQYHFELAQKLQALRYKGVLIIGSGNIVHNLRMVDFRNFDKDNYGYDWAIEAREIVNNYLLDGNFQPLIDFEKLNKAVQLAVPTPEHYLPLLYTLGLKDKKDELDLFNDKLLAGSLSMTSVKIV</sequence>
<protein>
    <submittedName>
        <fullName evidence="7">4,5-DOPA dioxygenase extradiol</fullName>
    </submittedName>
</protein>
<gene>
    <name evidence="7" type="primary">ygiD_1</name>
    <name evidence="7" type="ORF">GCM10022422_34210</name>
</gene>
<dbReference type="InterPro" id="IPR014436">
    <property type="entry name" value="Extradiol_dOase_DODA"/>
</dbReference>
<comment type="caution">
    <text evidence="7">The sequence shown here is derived from an EMBL/GenBank/DDBJ whole genome shotgun (WGS) entry which is preliminary data.</text>
</comment>
<dbReference type="PIRSF" id="PIRSF006157">
    <property type="entry name" value="Doxgns_DODA"/>
    <property type="match status" value="1"/>
</dbReference>
<keyword evidence="8" id="KW-1185">Reference proteome</keyword>
<evidence type="ECO:0000256" key="2">
    <source>
        <dbReference type="ARBA" id="ARBA00007581"/>
    </source>
</evidence>
<evidence type="ECO:0000259" key="6">
    <source>
        <dbReference type="Pfam" id="PF02900"/>
    </source>
</evidence>
<keyword evidence="4" id="KW-0862">Zinc</keyword>
<dbReference type="Pfam" id="PF02900">
    <property type="entry name" value="LigB"/>
    <property type="match status" value="1"/>
</dbReference>
<evidence type="ECO:0000256" key="3">
    <source>
        <dbReference type="ARBA" id="ARBA00022723"/>
    </source>
</evidence>
<dbReference type="PANTHER" id="PTHR30096">
    <property type="entry name" value="4,5-DOPA DIOXYGENASE EXTRADIOL-LIKE PROTEIN"/>
    <property type="match status" value="1"/>
</dbReference>
<accession>A0ABP7FUM8</accession>
<proteinExistence type="inferred from homology"/>
<comment type="cofactor">
    <cofactor evidence="1">
        <name>Zn(2+)</name>
        <dbReference type="ChEBI" id="CHEBI:29105"/>
    </cofactor>
</comment>
<evidence type="ECO:0000256" key="5">
    <source>
        <dbReference type="ARBA" id="ARBA00023002"/>
    </source>
</evidence>
<name>A0ABP7FUM8_9FLAO</name>
<dbReference type="Gene3D" id="3.40.830.10">
    <property type="entry name" value="LigB-like"/>
    <property type="match status" value="1"/>
</dbReference>
<dbReference type="CDD" id="cd07363">
    <property type="entry name" value="45_DOPA_Dioxygenase"/>
    <property type="match status" value="1"/>
</dbReference>
<keyword evidence="3" id="KW-0479">Metal-binding</keyword>
<reference evidence="8" key="1">
    <citation type="journal article" date="2019" name="Int. J. Syst. Evol. Microbiol.">
        <title>The Global Catalogue of Microorganisms (GCM) 10K type strain sequencing project: providing services to taxonomists for standard genome sequencing and annotation.</title>
        <authorList>
            <consortium name="The Broad Institute Genomics Platform"/>
            <consortium name="The Broad Institute Genome Sequencing Center for Infectious Disease"/>
            <person name="Wu L."/>
            <person name="Ma J."/>
        </authorList>
    </citation>
    <scope>NUCLEOTIDE SEQUENCE [LARGE SCALE GENOMIC DNA]</scope>
    <source>
        <strain evidence="8">JCM 17336</strain>
    </source>
</reference>
<dbReference type="PANTHER" id="PTHR30096:SF0">
    <property type="entry name" value="4,5-DOPA DIOXYGENASE EXTRADIOL-LIKE PROTEIN"/>
    <property type="match status" value="1"/>
</dbReference>
<dbReference type="SUPFAM" id="SSF53213">
    <property type="entry name" value="LigB-like"/>
    <property type="match status" value="1"/>
</dbReference>
<comment type="similarity">
    <text evidence="2">Belongs to the DODA-type extradiol aromatic ring-opening dioxygenase family.</text>
</comment>
<dbReference type="InterPro" id="IPR004183">
    <property type="entry name" value="Xdiol_dOase_suB"/>
</dbReference>
<evidence type="ECO:0000313" key="7">
    <source>
        <dbReference type="EMBL" id="GAA3746918.1"/>
    </source>
</evidence>